<feature type="region of interest" description="Disordered" evidence="1">
    <location>
        <begin position="264"/>
        <end position="285"/>
    </location>
</feature>
<dbReference type="PANTHER" id="PTHR31025">
    <property type="entry name" value="SI:CH211-196P9.1-RELATED"/>
    <property type="match status" value="1"/>
</dbReference>
<keyword evidence="3" id="KW-1185">Reference proteome</keyword>
<feature type="compositionally biased region" description="Basic and acidic residues" evidence="1">
    <location>
        <begin position="100"/>
        <end position="113"/>
    </location>
</feature>
<evidence type="ECO:0000313" key="2">
    <source>
        <dbReference type="EMBL" id="KAK7886627.1"/>
    </source>
</evidence>
<proteinExistence type="predicted"/>
<reference evidence="3" key="1">
    <citation type="submission" date="2024-04" db="EMBL/GenBank/DDBJ databases">
        <title>Salinicola lusitanus LLJ914,a marine bacterium isolated from the Okinawa Trough.</title>
        <authorList>
            <person name="Li J."/>
        </authorList>
    </citation>
    <scope>NUCLEOTIDE SEQUENCE [LARGE SCALE GENOMIC DNA]</scope>
</reference>
<name>A0AAW0N3N8_9GOBI</name>
<feature type="compositionally biased region" description="Polar residues" evidence="1">
    <location>
        <begin position="90"/>
        <end position="99"/>
    </location>
</feature>
<evidence type="ECO:0000256" key="1">
    <source>
        <dbReference type="SAM" id="MobiDB-lite"/>
    </source>
</evidence>
<dbReference type="EMBL" id="JBBPFD010000019">
    <property type="protein sequence ID" value="KAK7886627.1"/>
    <property type="molecule type" value="Genomic_DNA"/>
</dbReference>
<comment type="caution">
    <text evidence="2">The sequence shown here is derived from an EMBL/GenBank/DDBJ whole genome shotgun (WGS) entry which is preliminary data.</text>
</comment>
<dbReference type="AlphaFoldDB" id="A0AAW0N3N8"/>
<protein>
    <submittedName>
        <fullName evidence="2">Uncharacterized protein</fullName>
    </submittedName>
</protein>
<dbReference type="Proteomes" id="UP001460270">
    <property type="component" value="Unassembled WGS sequence"/>
</dbReference>
<organism evidence="2 3">
    <name type="scientific">Mugilogobius chulae</name>
    <name type="common">yellowstripe goby</name>
    <dbReference type="NCBI Taxonomy" id="88201"/>
    <lineage>
        <taxon>Eukaryota</taxon>
        <taxon>Metazoa</taxon>
        <taxon>Chordata</taxon>
        <taxon>Craniata</taxon>
        <taxon>Vertebrata</taxon>
        <taxon>Euteleostomi</taxon>
        <taxon>Actinopterygii</taxon>
        <taxon>Neopterygii</taxon>
        <taxon>Teleostei</taxon>
        <taxon>Neoteleostei</taxon>
        <taxon>Acanthomorphata</taxon>
        <taxon>Gobiaria</taxon>
        <taxon>Gobiiformes</taxon>
        <taxon>Gobioidei</taxon>
        <taxon>Gobiidae</taxon>
        <taxon>Gobionellinae</taxon>
        <taxon>Mugilogobius</taxon>
    </lineage>
</organism>
<feature type="region of interest" description="Disordered" evidence="1">
    <location>
        <begin position="68"/>
        <end position="127"/>
    </location>
</feature>
<feature type="compositionally biased region" description="Low complexity" evidence="1">
    <location>
        <begin position="114"/>
        <end position="127"/>
    </location>
</feature>
<dbReference type="PANTHER" id="PTHR31025:SF29">
    <property type="entry name" value="SI:CH211-196P9.1"/>
    <property type="match status" value="1"/>
</dbReference>
<sequence length="682" mass="77149">MSLKGRMLKALVKERLTAAAEEIFALFERTIADFEEELCRSNEENRRKQELLDSVMSPKVLLMKAGEVPTASPEPGPNQGLDQDQDQDQETPQASQTSWIKEEPEEHIVKQEQEQPQQTQHQQQPQQIHVQNTVVKVEHEGVKRFVKLPETDGIFCFAAFLREVTHKFGLPEQTKAELIVTDETGTEVDADFFDELMKCGVEQLTVRSRCPITDLDISLVNAPLETLEAAAAVCDDSTSPRSPMSPNSLLENISLSFLSNESSSSLTQPAAKRRKTIPSTDMDRSEAQQAVHSALKAHSKGMSIFREYAKTKTLSDRTRRLMVNILVTAMIDSYGQPPPSVRIAFAKGIVALFPCLEDPFSRNGYEHFYDPVGSTGYLAWRLKTVQRKSRSAKRSAKARPLQLLCSPTTRRIPPVTEDQLHGEECVEVLSQLTHTDDRSTIREKMRLTFQYRQNLVHSEETLTVFQVFPRFLDTPGLIEQDFSLIFGEDIPERFISKWPTYFKPKVFSECQKIPRVHTCELLSSLDSGPQSDYGWDSDVTSLLLLLHLLPPTPQGQKKMAKISSAQAADHLFKFVQKGSSVSTFLQTVDQRHPFLLCVGERKRQIETFFVVIDRTAVPCAAESTLAAFDTLFKAHYVFSVPYDDALAGFYTFIQTTVYNIDVGLTKETPRVKELRTRLLQEH</sequence>
<evidence type="ECO:0000313" key="3">
    <source>
        <dbReference type="Proteomes" id="UP001460270"/>
    </source>
</evidence>
<gene>
    <name evidence="2" type="ORF">WMY93_026248</name>
</gene>
<accession>A0AAW0N3N8</accession>